<evidence type="ECO:0000313" key="2">
    <source>
        <dbReference type="EMBL" id="CAK5267994.1"/>
    </source>
</evidence>
<organism evidence="2 3">
    <name type="scientific">Mycena citricolor</name>
    <dbReference type="NCBI Taxonomy" id="2018698"/>
    <lineage>
        <taxon>Eukaryota</taxon>
        <taxon>Fungi</taxon>
        <taxon>Dikarya</taxon>
        <taxon>Basidiomycota</taxon>
        <taxon>Agaricomycotina</taxon>
        <taxon>Agaricomycetes</taxon>
        <taxon>Agaricomycetidae</taxon>
        <taxon>Agaricales</taxon>
        <taxon>Marasmiineae</taxon>
        <taxon>Mycenaceae</taxon>
        <taxon>Mycena</taxon>
    </lineage>
</organism>
<dbReference type="AlphaFoldDB" id="A0AAD2H4G0"/>
<dbReference type="PANTHER" id="PTHR35871">
    <property type="entry name" value="EXPRESSED PROTEIN"/>
    <property type="match status" value="1"/>
</dbReference>
<protein>
    <recommendedName>
        <fullName evidence="4">Transposase</fullName>
    </recommendedName>
</protein>
<feature type="region of interest" description="Disordered" evidence="1">
    <location>
        <begin position="103"/>
        <end position="169"/>
    </location>
</feature>
<sequence>MLRQGPKNELAALHPRSSLLNPIPKKKHSTLMQKMMCPFQITRQILRVGFGSAKGVWKACAPGHRKLSVRTIQHHKKLERDQASREAKEDARLGLKSTTLLGFFARKKQPTPTHPQTEPQEIIEVPGDDSGSDAMELDRDDAPPDSDEIPEAARGTSAPASMASSPSQRLTIEEVDDDEDGNGRCPDPADLSPLEQAEEGLDDIWDPSECRLLGDRMGERAENAPGTDEQPRIHGPSPFPPWLRNSDATFFPDQSHGLVLPERRKKLPRPIPSNESVDRAIPKLQELLHPHCSKGRGHAKSKLDLVTHARLECVVRFLRLFRACGYTNWLEESESIVKSCGKQGTKTWMAKKVREWAIDFCEDEKKLPTHMYGQFDTSVLTRDEDIAGSIHQHLQSLGKWASAKQIVQYVATPEFQARLRVKCGISERTAQRWMRKNGYRWRQEKKGQYSDGHERADVVHFRQHIFLPRWKELEAGTRWWKVGDSDEQISHDAALRAYLSPSVDARVVVIWRHDESTFYANDRRHYSQTGN</sequence>
<feature type="compositionally biased region" description="Low complexity" evidence="1">
    <location>
        <begin position="110"/>
        <end position="120"/>
    </location>
</feature>
<evidence type="ECO:0000256" key="1">
    <source>
        <dbReference type="SAM" id="MobiDB-lite"/>
    </source>
</evidence>
<accession>A0AAD2H4G0</accession>
<name>A0AAD2H4G0_9AGAR</name>
<keyword evidence="3" id="KW-1185">Reference proteome</keyword>
<gene>
    <name evidence="2" type="ORF">MYCIT1_LOCUS10965</name>
</gene>
<proteinExistence type="predicted"/>
<dbReference type="EMBL" id="CAVNYO010000136">
    <property type="protein sequence ID" value="CAK5267994.1"/>
    <property type="molecule type" value="Genomic_DNA"/>
</dbReference>
<evidence type="ECO:0008006" key="4">
    <source>
        <dbReference type="Google" id="ProtNLM"/>
    </source>
</evidence>
<reference evidence="2" key="1">
    <citation type="submission" date="2023-11" db="EMBL/GenBank/DDBJ databases">
        <authorList>
            <person name="De Vega J J."/>
            <person name="De Vega J J."/>
        </authorList>
    </citation>
    <scope>NUCLEOTIDE SEQUENCE</scope>
</reference>
<dbReference type="PANTHER" id="PTHR35871:SF1">
    <property type="entry name" value="CXC1-LIKE CYSTEINE CLUSTER ASSOCIATED WITH KDZ TRANSPOSASES DOMAIN-CONTAINING PROTEIN"/>
    <property type="match status" value="1"/>
</dbReference>
<comment type="caution">
    <text evidence="2">The sequence shown here is derived from an EMBL/GenBank/DDBJ whole genome shotgun (WGS) entry which is preliminary data.</text>
</comment>
<evidence type="ECO:0000313" key="3">
    <source>
        <dbReference type="Proteomes" id="UP001295794"/>
    </source>
</evidence>
<feature type="compositionally biased region" description="Low complexity" evidence="1">
    <location>
        <begin position="157"/>
        <end position="167"/>
    </location>
</feature>
<dbReference type="Proteomes" id="UP001295794">
    <property type="component" value="Unassembled WGS sequence"/>
</dbReference>